<evidence type="ECO:0000313" key="1">
    <source>
        <dbReference type="EMBL" id="KAK1375325.1"/>
    </source>
</evidence>
<proteinExistence type="predicted"/>
<accession>A0AAD8I0H9</accession>
<protein>
    <submittedName>
        <fullName evidence="1">Uncharacterized protein</fullName>
    </submittedName>
</protein>
<dbReference type="EMBL" id="JAUIZM010000007">
    <property type="protein sequence ID" value="KAK1375325.1"/>
    <property type="molecule type" value="Genomic_DNA"/>
</dbReference>
<reference evidence="1" key="2">
    <citation type="submission" date="2023-05" db="EMBL/GenBank/DDBJ databases">
        <authorList>
            <person name="Schelkunov M.I."/>
        </authorList>
    </citation>
    <scope>NUCLEOTIDE SEQUENCE</scope>
    <source>
        <strain evidence="1">Hsosn_3</strain>
        <tissue evidence="1">Leaf</tissue>
    </source>
</reference>
<organism evidence="1 2">
    <name type="scientific">Heracleum sosnowskyi</name>
    <dbReference type="NCBI Taxonomy" id="360622"/>
    <lineage>
        <taxon>Eukaryota</taxon>
        <taxon>Viridiplantae</taxon>
        <taxon>Streptophyta</taxon>
        <taxon>Embryophyta</taxon>
        <taxon>Tracheophyta</taxon>
        <taxon>Spermatophyta</taxon>
        <taxon>Magnoliopsida</taxon>
        <taxon>eudicotyledons</taxon>
        <taxon>Gunneridae</taxon>
        <taxon>Pentapetalae</taxon>
        <taxon>asterids</taxon>
        <taxon>campanulids</taxon>
        <taxon>Apiales</taxon>
        <taxon>Apiaceae</taxon>
        <taxon>Apioideae</taxon>
        <taxon>apioid superclade</taxon>
        <taxon>Tordylieae</taxon>
        <taxon>Tordyliinae</taxon>
        <taxon>Heracleum</taxon>
    </lineage>
</organism>
<comment type="caution">
    <text evidence="1">The sequence shown here is derived from an EMBL/GenBank/DDBJ whole genome shotgun (WGS) entry which is preliminary data.</text>
</comment>
<dbReference type="PROSITE" id="PS51257">
    <property type="entry name" value="PROKAR_LIPOPROTEIN"/>
    <property type="match status" value="1"/>
</dbReference>
<dbReference type="Proteomes" id="UP001237642">
    <property type="component" value="Unassembled WGS sequence"/>
</dbReference>
<dbReference type="AlphaFoldDB" id="A0AAD8I0H9"/>
<gene>
    <name evidence="1" type="ORF">POM88_031518</name>
</gene>
<reference evidence="1" key="1">
    <citation type="submission" date="2023-02" db="EMBL/GenBank/DDBJ databases">
        <title>Genome of toxic invasive species Heracleum sosnowskyi carries increased number of genes despite the absence of recent whole-genome duplications.</title>
        <authorList>
            <person name="Schelkunov M."/>
            <person name="Shtratnikova V."/>
            <person name="Makarenko M."/>
            <person name="Klepikova A."/>
            <person name="Omelchenko D."/>
            <person name="Novikova G."/>
            <person name="Obukhova E."/>
            <person name="Bogdanov V."/>
            <person name="Penin A."/>
            <person name="Logacheva M."/>
        </authorList>
    </citation>
    <scope>NUCLEOTIDE SEQUENCE</scope>
    <source>
        <strain evidence="1">Hsosn_3</strain>
        <tissue evidence="1">Leaf</tissue>
    </source>
</reference>
<name>A0AAD8I0H9_9APIA</name>
<keyword evidence="2" id="KW-1185">Reference proteome</keyword>
<sequence length="111" mass="12449">MFTKIIHHLSFATTACFCLNTVMASLLLLASELLRHSDTDLTYSTSTPLPFYSCGATTSTGVPCFTENRAAKLPEISPARDQYCYKEDDSEENIADLRICVVDIVWPWNHI</sequence>
<evidence type="ECO:0000313" key="2">
    <source>
        <dbReference type="Proteomes" id="UP001237642"/>
    </source>
</evidence>